<sequence length="100" mass="10841">MHIWCSLKAAMVAFRQMAQTLVGIPGGRSAASSSDLSNTGAQTALSIPCRLGWPDTNEEASYRSVRWPSLAVMHTRQSLVVSAIRSSGITCYQLLERTTV</sequence>
<dbReference type="AlphaFoldDB" id="A0A8D8N9F2"/>
<accession>A0A8D8N9F2</accession>
<dbReference type="EMBL" id="HBUE01151287">
    <property type="protein sequence ID" value="CAG6505374.1"/>
    <property type="molecule type" value="Transcribed_RNA"/>
</dbReference>
<evidence type="ECO:0000313" key="1">
    <source>
        <dbReference type="EMBL" id="CAG6556673.1"/>
    </source>
</evidence>
<organism evidence="1">
    <name type="scientific">Culex pipiens</name>
    <name type="common">House mosquito</name>
    <dbReference type="NCBI Taxonomy" id="7175"/>
    <lineage>
        <taxon>Eukaryota</taxon>
        <taxon>Metazoa</taxon>
        <taxon>Ecdysozoa</taxon>
        <taxon>Arthropoda</taxon>
        <taxon>Hexapoda</taxon>
        <taxon>Insecta</taxon>
        <taxon>Pterygota</taxon>
        <taxon>Neoptera</taxon>
        <taxon>Endopterygota</taxon>
        <taxon>Diptera</taxon>
        <taxon>Nematocera</taxon>
        <taxon>Culicoidea</taxon>
        <taxon>Culicidae</taxon>
        <taxon>Culicinae</taxon>
        <taxon>Culicini</taxon>
        <taxon>Culex</taxon>
        <taxon>Culex</taxon>
    </lineage>
</organism>
<reference evidence="1" key="1">
    <citation type="submission" date="2021-05" db="EMBL/GenBank/DDBJ databases">
        <authorList>
            <person name="Alioto T."/>
            <person name="Alioto T."/>
            <person name="Gomez Garrido J."/>
        </authorList>
    </citation>
    <scope>NUCLEOTIDE SEQUENCE</scope>
</reference>
<dbReference type="EMBL" id="HBUE01256286">
    <property type="protein sequence ID" value="CAG6556673.1"/>
    <property type="molecule type" value="Transcribed_RNA"/>
</dbReference>
<name>A0A8D8N9F2_CULPI</name>
<protein>
    <submittedName>
        <fullName evidence="1">(northern house mosquito) hypothetical protein</fullName>
    </submittedName>
</protein>
<proteinExistence type="predicted"/>